<keyword evidence="1" id="KW-0371">Homeobox</keyword>
<dbReference type="EMBL" id="GIFC01008710">
    <property type="protein sequence ID" value="MXU90793.1"/>
    <property type="molecule type" value="Transcribed_RNA"/>
</dbReference>
<proteinExistence type="predicted"/>
<name>A0A6B0UMA9_IXORI</name>
<evidence type="ECO:0000313" key="1">
    <source>
        <dbReference type="EMBL" id="MXU90793.1"/>
    </source>
</evidence>
<protein>
    <submittedName>
        <fullName evidence="1">Putative homeobox transcription factor sip1</fullName>
    </submittedName>
</protein>
<reference evidence="1" key="1">
    <citation type="submission" date="2019-12" db="EMBL/GenBank/DDBJ databases">
        <title>An insight into the sialome of adult female Ixodes ricinus ticks feeding for 6 days.</title>
        <authorList>
            <person name="Perner J."/>
            <person name="Ribeiro J.M.C."/>
        </authorList>
    </citation>
    <scope>NUCLEOTIDE SEQUENCE</scope>
    <source>
        <strain evidence="1">Semi-engorged</strain>
        <tissue evidence="1">Salivary glands</tissue>
    </source>
</reference>
<dbReference type="GO" id="GO:0003677">
    <property type="term" value="F:DNA binding"/>
    <property type="evidence" value="ECO:0007669"/>
    <property type="project" value="UniProtKB-KW"/>
</dbReference>
<keyword evidence="1" id="KW-0238">DNA-binding</keyword>
<accession>A0A6B0UMA9</accession>
<sequence>MLSKGFGTLLALKGLFTSVCSIMTGQKGIRSKLSGAKLALKWLITLVLSSVDKHLGLRARHGRTLALELFISVGNQVAHNFTLISGDMGAGTASKQDVLGGFQWADNLPQQCGSITET</sequence>
<dbReference type="AlphaFoldDB" id="A0A6B0UMA9"/>
<organism evidence="1">
    <name type="scientific">Ixodes ricinus</name>
    <name type="common">Common tick</name>
    <name type="synonym">Acarus ricinus</name>
    <dbReference type="NCBI Taxonomy" id="34613"/>
    <lineage>
        <taxon>Eukaryota</taxon>
        <taxon>Metazoa</taxon>
        <taxon>Ecdysozoa</taxon>
        <taxon>Arthropoda</taxon>
        <taxon>Chelicerata</taxon>
        <taxon>Arachnida</taxon>
        <taxon>Acari</taxon>
        <taxon>Parasitiformes</taxon>
        <taxon>Ixodida</taxon>
        <taxon>Ixodoidea</taxon>
        <taxon>Ixodidae</taxon>
        <taxon>Ixodinae</taxon>
        <taxon>Ixodes</taxon>
    </lineage>
</organism>